<evidence type="ECO:0008006" key="3">
    <source>
        <dbReference type="Google" id="ProtNLM"/>
    </source>
</evidence>
<dbReference type="Proteomes" id="UP000606499">
    <property type="component" value="Unassembled WGS sequence"/>
</dbReference>
<protein>
    <recommendedName>
        <fullName evidence="3">Tagaturonate/fructuronate epimerase</fullName>
    </recommendedName>
</protein>
<dbReference type="InterPro" id="IPR032586">
    <property type="entry name" value="UxaE"/>
</dbReference>
<evidence type="ECO:0000313" key="1">
    <source>
        <dbReference type="EMBL" id="MBC5726504.1"/>
    </source>
</evidence>
<dbReference type="GO" id="GO:0016853">
    <property type="term" value="F:isomerase activity"/>
    <property type="evidence" value="ECO:0007669"/>
    <property type="project" value="InterPro"/>
</dbReference>
<reference evidence="1" key="1">
    <citation type="submission" date="2020-08" db="EMBL/GenBank/DDBJ databases">
        <title>Genome public.</title>
        <authorList>
            <person name="Liu C."/>
            <person name="Sun Q."/>
        </authorList>
    </citation>
    <scope>NUCLEOTIDE SEQUENCE</scope>
    <source>
        <strain evidence="1">NSJ-28</strain>
    </source>
</reference>
<proteinExistence type="predicted"/>
<dbReference type="AlphaFoldDB" id="A0A923LWL2"/>
<organism evidence="1 2">
    <name type="scientific">Agathobaculum faecis</name>
    <dbReference type="NCBI Taxonomy" id="2763013"/>
    <lineage>
        <taxon>Bacteria</taxon>
        <taxon>Bacillati</taxon>
        <taxon>Bacillota</taxon>
        <taxon>Clostridia</taxon>
        <taxon>Eubacteriales</taxon>
        <taxon>Butyricicoccaceae</taxon>
        <taxon>Agathobaculum</taxon>
    </lineage>
</organism>
<sequence length="491" mass="55447">MEKLIDLLPSLQDKLQDKPLALYPESWNQLENGQLCMADFGSYDAILFWGRNCPFQADEVVEIDQLPLAKVPLTHETAVCLHHLLPFTAPQPVLGQDRSFGMGDRLGIATLGHIHAIRKYDVYPIFAQQSMREIKLMNRTYDDVLDRVTFQVLQAGFKKGYGADGDHLKSLEEVRYAIDCGYTMITLDCSEHIRGEAASMSGMELEALRPLPAALEQEYLGRSFQLTGDVSVQFTRTTLHQAYLIYGEAISFAKSIYDACIAGSSVELEISIDETETPTTPAQHFFAANELKKAGVVFKTMAPRFCGEFQKGIDYIGDLAQFDEEFKVHVAVADHFGYKISVHSGSDKFAVYPSVGRMTHGRFHVKTSGTSWLEALRLTAVAEPALFRELYAYAIGVFPESRANYHVSTEPEQIPDISGMADKDLPSLLNLATSRQLLHITYGKIMNETNPDGSLRFKDRLYRFWREHRAEYDSILERHMDRHLSLLMPHM</sequence>
<keyword evidence="2" id="KW-1185">Reference proteome</keyword>
<dbReference type="EMBL" id="JACOPL010000017">
    <property type="protein sequence ID" value="MBC5726504.1"/>
    <property type="molecule type" value="Genomic_DNA"/>
</dbReference>
<gene>
    <name evidence="1" type="ORF">H8S45_13690</name>
</gene>
<accession>A0A923LWL2</accession>
<dbReference type="RefSeq" id="WP_054328189.1">
    <property type="nucleotide sequence ID" value="NZ_JACOPL010000017.1"/>
</dbReference>
<evidence type="ECO:0000313" key="2">
    <source>
        <dbReference type="Proteomes" id="UP000606499"/>
    </source>
</evidence>
<dbReference type="Pfam" id="PF16257">
    <property type="entry name" value="UxaE"/>
    <property type="match status" value="1"/>
</dbReference>
<name>A0A923LWL2_9FIRM</name>
<comment type="caution">
    <text evidence="1">The sequence shown here is derived from an EMBL/GenBank/DDBJ whole genome shotgun (WGS) entry which is preliminary data.</text>
</comment>